<evidence type="ECO:0000313" key="2">
    <source>
        <dbReference type="Proteomes" id="UP001501725"/>
    </source>
</evidence>
<name>A0ABP8H4C2_9BACT</name>
<dbReference type="Gene3D" id="3.40.50.10320">
    <property type="entry name" value="LmbE-like"/>
    <property type="match status" value="1"/>
</dbReference>
<gene>
    <name evidence="1" type="ORF">GCM10023184_27520</name>
</gene>
<keyword evidence="2" id="KW-1185">Reference proteome</keyword>
<dbReference type="InterPro" id="IPR024078">
    <property type="entry name" value="LmbE-like_dom_sf"/>
</dbReference>
<dbReference type="InterPro" id="IPR003737">
    <property type="entry name" value="GlcNAc_PI_deacetylase-related"/>
</dbReference>
<dbReference type="Pfam" id="PF02585">
    <property type="entry name" value="PIG-L"/>
    <property type="match status" value="1"/>
</dbReference>
<evidence type="ECO:0008006" key="3">
    <source>
        <dbReference type="Google" id="ProtNLM"/>
    </source>
</evidence>
<organism evidence="1 2">
    <name type="scientific">Flaviaesturariibacter amylovorans</name>
    <dbReference type="NCBI Taxonomy" id="1084520"/>
    <lineage>
        <taxon>Bacteria</taxon>
        <taxon>Pseudomonadati</taxon>
        <taxon>Bacteroidota</taxon>
        <taxon>Chitinophagia</taxon>
        <taxon>Chitinophagales</taxon>
        <taxon>Chitinophagaceae</taxon>
        <taxon>Flaviaestuariibacter</taxon>
    </lineage>
</organism>
<dbReference type="PANTHER" id="PTHR12993">
    <property type="entry name" value="N-ACETYLGLUCOSAMINYL-PHOSPHATIDYLINOSITOL DE-N-ACETYLASE-RELATED"/>
    <property type="match status" value="1"/>
</dbReference>
<reference evidence="2" key="1">
    <citation type="journal article" date="2019" name="Int. J. Syst. Evol. Microbiol.">
        <title>The Global Catalogue of Microorganisms (GCM) 10K type strain sequencing project: providing services to taxonomists for standard genome sequencing and annotation.</title>
        <authorList>
            <consortium name="The Broad Institute Genomics Platform"/>
            <consortium name="The Broad Institute Genome Sequencing Center for Infectious Disease"/>
            <person name="Wu L."/>
            <person name="Ma J."/>
        </authorList>
    </citation>
    <scope>NUCLEOTIDE SEQUENCE [LARGE SCALE GENOMIC DNA]</scope>
    <source>
        <strain evidence="2">JCM 17919</strain>
    </source>
</reference>
<dbReference type="RefSeq" id="WP_345256337.1">
    <property type="nucleotide sequence ID" value="NZ_BAABGY010000008.1"/>
</dbReference>
<accession>A0ABP8H4C2</accession>
<proteinExistence type="predicted"/>
<dbReference type="Proteomes" id="UP001501725">
    <property type="component" value="Unassembled WGS sequence"/>
</dbReference>
<dbReference type="PANTHER" id="PTHR12993:SF11">
    <property type="entry name" value="N-ACETYLGLUCOSAMINYL-PHOSPHATIDYLINOSITOL DE-N-ACETYLASE"/>
    <property type="match status" value="1"/>
</dbReference>
<dbReference type="EMBL" id="BAABGY010000008">
    <property type="protein sequence ID" value="GAA4333922.1"/>
    <property type="molecule type" value="Genomic_DNA"/>
</dbReference>
<protein>
    <recommendedName>
        <fullName evidence="3">PIG-L family deacetylase</fullName>
    </recommendedName>
</protein>
<dbReference type="SUPFAM" id="SSF102588">
    <property type="entry name" value="LmbE-like"/>
    <property type="match status" value="1"/>
</dbReference>
<evidence type="ECO:0000313" key="1">
    <source>
        <dbReference type="EMBL" id="GAA4333922.1"/>
    </source>
</evidence>
<sequence length="257" mass="29422">MRWLLILLPLFLFTSFGGLVKPRTILAVFAHPDDEGAIAPLLRKYSREGKVHLIIATDGRLGTKPGFPTGDTLVRLRESETECACRLLGVQPPVFLRYPDGFDTRIGVGNYFGKSKELRAKLTEKIREIDPDLILTFGPDGDTGHSDHRMISNLCTEIILKEGWVKRYPLYYLGWTRRDDDKFNGLLGLNTVDTNYLNVTIRYSDRDEQEALRAVHCYKSQLSQEEMALWIKVEQGDPANLFRFRQLTVPSARKEEF</sequence>
<comment type="caution">
    <text evidence="1">The sequence shown here is derived from an EMBL/GenBank/DDBJ whole genome shotgun (WGS) entry which is preliminary data.</text>
</comment>